<comment type="caution">
    <text evidence="1">The sequence shown here is derived from an EMBL/GenBank/DDBJ whole genome shotgun (WGS) entry which is preliminary data.</text>
</comment>
<gene>
    <name evidence="1" type="ORF">EBV32_00140</name>
</gene>
<accession>A0A964XR99</accession>
<proteinExistence type="predicted"/>
<protein>
    <submittedName>
        <fullName evidence="1">Uncharacterized protein</fullName>
    </submittedName>
</protein>
<organism evidence="1 2">
    <name type="scientific">Candidatus Fonsibacter lacus</name>
    <dbReference type="NCBI Taxonomy" id="2576439"/>
    <lineage>
        <taxon>Bacteria</taxon>
        <taxon>Pseudomonadati</taxon>
        <taxon>Pseudomonadota</taxon>
        <taxon>Alphaproteobacteria</taxon>
        <taxon>Candidatus Pelagibacterales</taxon>
        <taxon>Candidatus Pelagibacterales incertae sedis</taxon>
        <taxon>Candidatus Fonsibacter</taxon>
    </lineage>
</organism>
<sequence length="121" mass="13694">MAHYAFLDENNIVTEVIVGKDEAEDGVDWEQHYGSFRGQVCKRTSYNTSGGVHSGGGTPFRKNYAGLGYTYDAQRDAFIPPQPFPSWLLNEDSCQWQPPVAMPEDGQMYQWIEDAQEWVPA</sequence>
<name>A0A964XR99_9PROT</name>
<reference evidence="1" key="1">
    <citation type="submission" date="2018-10" db="EMBL/GenBank/DDBJ databases">
        <title>Iterative Subtractive Binning of Freshwater Chronoseries Metagenomes Recovers Nearly Complete Genomes from over Four Hundred Novel Species.</title>
        <authorList>
            <person name="Rodriguez-R L.M."/>
            <person name="Tsementzi D."/>
            <person name="Luo C."/>
            <person name="Konstantinidis K.T."/>
        </authorList>
    </citation>
    <scope>NUCLEOTIDE SEQUENCE</scope>
    <source>
        <strain evidence="1">WB7_6_001</strain>
    </source>
</reference>
<evidence type="ECO:0000313" key="2">
    <source>
        <dbReference type="Proteomes" id="UP000713222"/>
    </source>
</evidence>
<evidence type="ECO:0000313" key="1">
    <source>
        <dbReference type="EMBL" id="NBN87495.1"/>
    </source>
</evidence>
<dbReference type="AlphaFoldDB" id="A0A964XR99"/>
<dbReference type="EMBL" id="RGET01000001">
    <property type="protein sequence ID" value="NBN87495.1"/>
    <property type="molecule type" value="Genomic_DNA"/>
</dbReference>
<dbReference type="Proteomes" id="UP000713222">
    <property type="component" value="Unassembled WGS sequence"/>
</dbReference>